<dbReference type="InterPro" id="IPR023905">
    <property type="entry name" value="AcetylDAP_deacetylase"/>
</dbReference>
<dbReference type="Gene3D" id="3.40.630.10">
    <property type="entry name" value="Zn peptidases"/>
    <property type="match status" value="1"/>
</dbReference>
<dbReference type="Pfam" id="PF01546">
    <property type="entry name" value="Peptidase_M20"/>
    <property type="match status" value="1"/>
</dbReference>
<dbReference type="InterPro" id="IPR017439">
    <property type="entry name" value="Amidohydrolase"/>
</dbReference>
<dbReference type="InterPro" id="IPR011650">
    <property type="entry name" value="Peptidase_M20_dimer"/>
</dbReference>
<evidence type="ECO:0000256" key="4">
    <source>
        <dbReference type="ARBA" id="ARBA00023154"/>
    </source>
</evidence>
<comment type="similarity">
    <text evidence="5">Belongs to the peptidase M20A family. N-acetyldiaminopimelate deacetylase subfamily.</text>
</comment>
<keyword evidence="2 5" id="KW-0378">Hydrolase</keyword>
<dbReference type="PANTHER" id="PTHR11014">
    <property type="entry name" value="PEPTIDASE M20 FAMILY MEMBER"/>
    <property type="match status" value="1"/>
</dbReference>
<dbReference type="UniPathway" id="UPA00034">
    <property type="reaction ID" value="UER00024"/>
</dbReference>
<feature type="active site" evidence="5">
    <location>
        <position position="85"/>
    </location>
</feature>
<feature type="binding site" evidence="6">
    <location>
        <position position="364"/>
    </location>
    <ligand>
        <name>Mn(2+)</name>
        <dbReference type="ChEBI" id="CHEBI:29035"/>
        <label>2</label>
    </ligand>
</feature>
<keyword evidence="1 5" id="KW-0028">Amino-acid biosynthesis</keyword>
<feature type="binding site" evidence="6">
    <location>
        <position position="170"/>
    </location>
    <ligand>
        <name>Mn(2+)</name>
        <dbReference type="ChEBI" id="CHEBI:29035"/>
        <label>2</label>
    </ligand>
</feature>
<dbReference type="FunFam" id="3.30.70.360:FF:000001">
    <property type="entry name" value="N-acetyldiaminopimelate deacetylase"/>
    <property type="match status" value="1"/>
</dbReference>
<feature type="binding site" evidence="6">
    <location>
        <position position="110"/>
    </location>
    <ligand>
        <name>Mn(2+)</name>
        <dbReference type="ChEBI" id="CHEBI:29035"/>
        <label>2</label>
    </ligand>
</feature>
<evidence type="ECO:0000256" key="6">
    <source>
        <dbReference type="PIRSR" id="PIRSR005962-1"/>
    </source>
</evidence>
<keyword evidence="3 5" id="KW-0220">Diaminopimelate biosynthesis</keyword>
<evidence type="ECO:0000256" key="2">
    <source>
        <dbReference type="ARBA" id="ARBA00022801"/>
    </source>
</evidence>
<keyword evidence="6" id="KW-0479">Metal-binding</keyword>
<organism evidence="8 9">
    <name type="scientific">Ligilactobacillus ruminis ATCC 25644</name>
    <dbReference type="NCBI Taxonomy" id="525362"/>
    <lineage>
        <taxon>Bacteria</taxon>
        <taxon>Bacillati</taxon>
        <taxon>Bacillota</taxon>
        <taxon>Bacilli</taxon>
        <taxon>Lactobacillales</taxon>
        <taxon>Lactobacillaceae</taxon>
        <taxon>Ligilactobacillus</taxon>
    </lineage>
</organism>
<feature type="binding site" evidence="6">
    <location>
        <position position="144"/>
    </location>
    <ligand>
        <name>Mn(2+)</name>
        <dbReference type="ChEBI" id="CHEBI:29035"/>
        <label>2</label>
    </ligand>
</feature>
<evidence type="ECO:0000256" key="1">
    <source>
        <dbReference type="ARBA" id="ARBA00022605"/>
    </source>
</evidence>
<feature type="active site" description="Proton acceptor" evidence="5">
    <location>
        <position position="144"/>
    </location>
</feature>
<dbReference type="GO" id="GO:0019877">
    <property type="term" value="P:diaminopimelate biosynthetic process"/>
    <property type="evidence" value="ECO:0007669"/>
    <property type="project" value="UniProtKB-UniRule"/>
</dbReference>
<comment type="cofactor">
    <cofactor evidence="6">
        <name>Mn(2+)</name>
        <dbReference type="ChEBI" id="CHEBI:29035"/>
    </cofactor>
    <text evidence="6">The Mn(2+) ion enhances activity.</text>
</comment>
<dbReference type="HOGENOM" id="CLU_023257_0_1_9"/>
<dbReference type="Pfam" id="PF07687">
    <property type="entry name" value="M20_dimer"/>
    <property type="match status" value="1"/>
</dbReference>
<dbReference type="Proteomes" id="UP000004099">
    <property type="component" value="Unassembled WGS sequence"/>
</dbReference>
<reference evidence="8 9" key="1">
    <citation type="submission" date="2011-01" db="EMBL/GenBank/DDBJ databases">
        <authorList>
            <person name="Muzny D."/>
            <person name="Qin X."/>
            <person name="Buhay C."/>
            <person name="Dugan-Rocha S."/>
            <person name="Ding Y."/>
            <person name="Chen G."/>
            <person name="Hawes A."/>
            <person name="Holder M."/>
            <person name="Jhangiani S."/>
            <person name="Johnson A."/>
            <person name="Khan Z."/>
            <person name="Li Z."/>
            <person name="Liu W."/>
            <person name="Liu X."/>
            <person name="Perez L."/>
            <person name="Shen H."/>
            <person name="Wang Q."/>
            <person name="Watt J."/>
            <person name="Xi L."/>
            <person name="Xin Y."/>
            <person name="Zhou J."/>
            <person name="Deng J."/>
            <person name="Jiang H."/>
            <person name="Liu Y."/>
            <person name="Qu J."/>
            <person name="Song X.-Z."/>
            <person name="Zhang L."/>
            <person name="Villasana D."/>
            <person name="Johnson A."/>
            <person name="Liu J."/>
            <person name="Liyanage D."/>
            <person name="Lorensuhewa L."/>
            <person name="Robinson T."/>
            <person name="Song A."/>
            <person name="Song B.-B."/>
            <person name="Dinh H."/>
            <person name="Thornton R."/>
            <person name="Coyle M."/>
            <person name="Francisco L."/>
            <person name="Jackson L."/>
            <person name="Javaid M."/>
            <person name="Korchina V."/>
            <person name="Kovar C."/>
            <person name="Mata R."/>
            <person name="Mathew T."/>
            <person name="Ngo R."/>
            <person name="Nguyen L."/>
            <person name="Nguyen N."/>
            <person name="Okwuonu G."/>
            <person name="Ongeri F."/>
            <person name="Pham C."/>
            <person name="Simmons D."/>
            <person name="Wilczek-Boney K."/>
            <person name="Hale W."/>
            <person name="Jakkamsetti A."/>
            <person name="Pham P."/>
            <person name="Ruth R."/>
            <person name="San Lucas F."/>
            <person name="Warren J."/>
            <person name="Zhang J."/>
            <person name="Zhao Z."/>
            <person name="Zhou C."/>
            <person name="Zhu D."/>
            <person name="Lee S."/>
            <person name="Bess C."/>
            <person name="Blankenburg K."/>
            <person name="Forbes L."/>
            <person name="Fu Q."/>
            <person name="Gubbala S."/>
            <person name="Hirani K."/>
            <person name="Jayaseelan J.C."/>
            <person name="Lara F."/>
            <person name="Munidasa M."/>
            <person name="Palculict T."/>
            <person name="Patil S."/>
            <person name="Pu L.-L."/>
            <person name="Saada N."/>
            <person name="Tang L."/>
            <person name="Weissenberger G."/>
            <person name="Zhu Y."/>
            <person name="Hemphill L."/>
            <person name="Shang Y."/>
            <person name="Youmans B."/>
            <person name="Ayvaz T."/>
            <person name="Ross M."/>
            <person name="Santibanez J."/>
            <person name="Aqrawi P."/>
            <person name="Gross S."/>
            <person name="Joshi V."/>
            <person name="Fowler G."/>
            <person name="Nazareth L."/>
            <person name="Reid J."/>
            <person name="Worley K."/>
            <person name="Petrosino J."/>
            <person name="Highlander S."/>
            <person name="Gibbs R."/>
        </authorList>
    </citation>
    <scope>NUCLEOTIDE SEQUENCE [LARGE SCALE GENOMIC DNA]</scope>
    <source>
        <strain evidence="8 9">ATCC 25644</strain>
    </source>
</reference>
<comment type="function">
    <text evidence="5">Catalyzes the conversion of N-acetyl-diaminopimelate to diaminopimelate and acetate.</text>
</comment>
<dbReference type="GO" id="GO:0009089">
    <property type="term" value="P:lysine biosynthetic process via diaminopimelate"/>
    <property type="evidence" value="ECO:0007669"/>
    <property type="project" value="UniProtKB-UniRule"/>
</dbReference>
<sequence>MGLFLDIYTEKVTKMALSEKELIEIRRKLHQIPEIGMEEFETQKILLSIIEKFPHDFMKIKTWKTAIIVHLTGSKGQTTIGYRTDIDGLPVEEKTGLPFSSKHKGRMHACGHDIHMTVCLGILSYFAEHQPKCDMTFIFQPAEENASGGKQLYESGELDEWMPDEIYAFHDNPQLPAGAIGCCMGTLFAGTCEIHAKFIGKSGHAAFPHLANDMVVCGAQFVNQIQTIVSRNIDPIESGVVTLGHFEAGTTGNVIAGSCQIDGTIRALTQVNNLKIQERVRAIAEGVAKSFDCELELDLHQGGYLPVENNDETTKNFISYMKENKDVEFIETKPAMTGEDFGFLISKIPGTMFWLGVDSPYSLHSEHLAPKEEAIQKGVSAMIGFLEDRQRQL</sequence>
<keyword evidence="4 5" id="KW-0457">Lysine biosynthesis</keyword>
<comment type="pathway">
    <text evidence="5">Amino-acid biosynthesis; L-lysine biosynthesis via DAP pathway; LL-2,6-diaminopimelate from (S)-tetrahydrodipicolinate (acetylase route): step 3/3.</text>
</comment>
<dbReference type="PATRIC" id="fig|525362.12.peg.1808"/>
<dbReference type="GO" id="GO:0046872">
    <property type="term" value="F:metal ion binding"/>
    <property type="evidence" value="ECO:0007669"/>
    <property type="project" value="UniProtKB-KW"/>
</dbReference>
<dbReference type="NCBIfam" id="TIGR01891">
    <property type="entry name" value="amidohydrolases"/>
    <property type="match status" value="1"/>
</dbReference>
<dbReference type="CDD" id="cd05670">
    <property type="entry name" value="M20_Acy1_YkuR-like"/>
    <property type="match status" value="1"/>
</dbReference>
<dbReference type="SUPFAM" id="SSF55031">
    <property type="entry name" value="Bacterial exopeptidase dimerisation domain"/>
    <property type="match status" value="1"/>
</dbReference>
<dbReference type="PANTHER" id="PTHR11014:SF98">
    <property type="entry name" value="N-ACETYLDIAMINOPIMELATE DEACETYLASE"/>
    <property type="match status" value="1"/>
</dbReference>
<dbReference type="EMBL" id="ACGS02000050">
    <property type="protein sequence ID" value="EFZ33785.1"/>
    <property type="molecule type" value="Genomic_DNA"/>
</dbReference>
<protein>
    <recommendedName>
        <fullName evidence="5">N-acetyldiaminopimelate deacetylase</fullName>
        <ecNumber evidence="5">3.5.1.47</ecNumber>
    </recommendedName>
</protein>
<gene>
    <name evidence="8" type="ORF">HMPREF0542_12073</name>
</gene>
<comment type="catalytic activity">
    <reaction evidence="5">
        <text>N-acetyl-(2S,6S)-2,6-diaminopimelate + H2O = (2S,6S)-2,6-diaminopimelate + acetate</text>
        <dbReference type="Rhea" id="RHEA:20405"/>
        <dbReference type="ChEBI" id="CHEBI:15377"/>
        <dbReference type="ChEBI" id="CHEBI:30089"/>
        <dbReference type="ChEBI" id="CHEBI:57609"/>
        <dbReference type="ChEBI" id="CHEBI:58767"/>
        <dbReference type="EC" id="3.5.1.47"/>
    </reaction>
</comment>
<dbReference type="SUPFAM" id="SSF53187">
    <property type="entry name" value="Zn-dependent exopeptidases"/>
    <property type="match status" value="1"/>
</dbReference>
<feature type="binding site" evidence="6">
    <location>
        <position position="112"/>
    </location>
    <ligand>
        <name>Mn(2+)</name>
        <dbReference type="ChEBI" id="CHEBI:29035"/>
        <label>2</label>
    </ligand>
</feature>
<dbReference type="HAMAP" id="MF_01692">
    <property type="entry name" value="DapEL"/>
    <property type="match status" value="1"/>
</dbReference>
<dbReference type="GO" id="GO:0050118">
    <property type="term" value="F:N-acetyldiaminopimelate deacetylase activity"/>
    <property type="evidence" value="ECO:0007669"/>
    <property type="project" value="UniProtKB-UniRule"/>
</dbReference>
<evidence type="ECO:0000313" key="8">
    <source>
        <dbReference type="EMBL" id="EFZ33785.1"/>
    </source>
</evidence>
<feature type="domain" description="Peptidase M20 dimerisation" evidence="7">
    <location>
        <begin position="190"/>
        <end position="289"/>
    </location>
</feature>
<evidence type="ECO:0000259" key="7">
    <source>
        <dbReference type="Pfam" id="PF07687"/>
    </source>
</evidence>
<accession>E7FT46</accession>
<name>E7FT46_9LACO</name>
<proteinExistence type="inferred from homology"/>
<dbReference type="Gene3D" id="3.30.70.360">
    <property type="match status" value="1"/>
</dbReference>
<dbReference type="AlphaFoldDB" id="E7FT46"/>
<comment type="caution">
    <text evidence="8">The sequence shown here is derived from an EMBL/GenBank/DDBJ whole genome shotgun (WGS) entry which is preliminary data.</text>
</comment>
<dbReference type="PIRSF" id="PIRSF005962">
    <property type="entry name" value="Pept_M20D_amidohydro"/>
    <property type="match status" value="1"/>
</dbReference>
<evidence type="ECO:0000256" key="5">
    <source>
        <dbReference type="HAMAP-Rule" id="MF_01692"/>
    </source>
</evidence>
<dbReference type="InterPro" id="IPR002933">
    <property type="entry name" value="Peptidase_M20"/>
</dbReference>
<evidence type="ECO:0000256" key="3">
    <source>
        <dbReference type="ARBA" id="ARBA00022915"/>
    </source>
</evidence>
<dbReference type="InterPro" id="IPR036264">
    <property type="entry name" value="Bact_exopeptidase_dim_dom"/>
</dbReference>
<keyword evidence="6" id="KW-0464">Manganese</keyword>
<dbReference type="EC" id="3.5.1.47" evidence="5"/>
<evidence type="ECO:0000313" key="9">
    <source>
        <dbReference type="Proteomes" id="UP000004099"/>
    </source>
</evidence>